<dbReference type="AlphaFoldDB" id="A0A6M4MD64"/>
<evidence type="ECO:0000256" key="2">
    <source>
        <dbReference type="ARBA" id="ARBA00023015"/>
    </source>
</evidence>
<dbReference type="Proteomes" id="UP000219285">
    <property type="component" value="Chromosome"/>
</dbReference>
<dbReference type="RefSeq" id="WP_075607633.1">
    <property type="nucleotide sequence ID" value="NZ_CP052766.1"/>
</dbReference>
<reference evidence="7" key="1">
    <citation type="submission" date="2014-12" db="EMBL/GenBank/DDBJ databases">
        <title>Complete genome sequence of a multi-drug resistant Klebsiella pneumoniae.</title>
        <authorList>
            <person name="Hua X."/>
            <person name="Chen Q."/>
            <person name="Li X."/>
            <person name="Feng Y."/>
            <person name="Ruan Z."/>
            <person name="Yu Y."/>
        </authorList>
    </citation>
    <scope>NUCLEOTIDE SEQUENCE [LARGE SCALE GENOMIC DNA]</scope>
    <source>
        <strain evidence="7">5.12</strain>
    </source>
</reference>
<dbReference type="InterPro" id="IPR000847">
    <property type="entry name" value="LysR_HTH_N"/>
</dbReference>
<dbReference type="PROSITE" id="PS50931">
    <property type="entry name" value="HTH_LYSR"/>
    <property type="match status" value="1"/>
</dbReference>
<protein>
    <submittedName>
        <fullName evidence="6">LysR family transcriptional regulator</fullName>
    </submittedName>
</protein>
<dbReference type="InterPro" id="IPR050950">
    <property type="entry name" value="HTH-type_LysR_regulators"/>
</dbReference>
<evidence type="ECO:0000259" key="5">
    <source>
        <dbReference type="PROSITE" id="PS50931"/>
    </source>
</evidence>
<sequence length="296" mass="32778">MINIKHLRAFIAVAAELHFTRAAERVCLTQPALSSLIQQLEQDFGVQLVRRHTRQVELTEAGEGFLSTAEKLVSDFEQAIHDVKTYKSIRRGRVDIAAVPSVCGHFLPDVLKKFSDAYPDIRLNVKDCAGQEIVDSIKGKLIDFGISYTQTDKDLEAIAITEDALVVVCKRSHSFAQKEYVTWEDLADEKLIAMDKGTTIRTLIDSTAIAQNMKLDIVLEPRLMPTALSYAESGIGVTILPSLGVVKNLPQSLIRKPLNNPTIKREISLISQRGRTLSPAAKILKSFVLGVDLKTI</sequence>
<name>A0A6M4MD64_9ALTE</name>
<dbReference type="GO" id="GO:0003677">
    <property type="term" value="F:DNA binding"/>
    <property type="evidence" value="ECO:0007669"/>
    <property type="project" value="UniProtKB-KW"/>
</dbReference>
<keyword evidence="2" id="KW-0805">Transcription regulation</keyword>
<evidence type="ECO:0000256" key="4">
    <source>
        <dbReference type="ARBA" id="ARBA00023163"/>
    </source>
</evidence>
<dbReference type="GO" id="GO:0003700">
    <property type="term" value="F:DNA-binding transcription factor activity"/>
    <property type="evidence" value="ECO:0007669"/>
    <property type="project" value="InterPro"/>
</dbReference>
<gene>
    <name evidence="6" type="ORF">CA267_009920</name>
</gene>
<accession>A0A6M4MD64</accession>
<dbReference type="KEGG" id="apel:CA267_009920"/>
<feature type="domain" description="HTH lysR-type" evidence="5">
    <location>
        <begin position="2"/>
        <end position="59"/>
    </location>
</feature>
<evidence type="ECO:0000256" key="1">
    <source>
        <dbReference type="ARBA" id="ARBA00009437"/>
    </source>
</evidence>
<dbReference type="FunFam" id="1.10.10.10:FF:000001">
    <property type="entry name" value="LysR family transcriptional regulator"/>
    <property type="match status" value="1"/>
</dbReference>
<dbReference type="SUPFAM" id="SSF53850">
    <property type="entry name" value="Periplasmic binding protein-like II"/>
    <property type="match status" value="1"/>
</dbReference>
<dbReference type="OrthoDB" id="9803735at2"/>
<evidence type="ECO:0000313" key="7">
    <source>
        <dbReference type="Proteomes" id="UP000219285"/>
    </source>
</evidence>
<evidence type="ECO:0000313" key="6">
    <source>
        <dbReference type="EMBL" id="QJR81073.1"/>
    </source>
</evidence>
<dbReference type="PANTHER" id="PTHR30419:SF8">
    <property type="entry name" value="NITROGEN ASSIMILATION TRANSCRIPTIONAL ACTIVATOR-RELATED"/>
    <property type="match status" value="1"/>
</dbReference>
<dbReference type="Pfam" id="PF03466">
    <property type="entry name" value="LysR_substrate"/>
    <property type="match status" value="1"/>
</dbReference>
<keyword evidence="3" id="KW-0238">DNA-binding</keyword>
<dbReference type="GO" id="GO:0005829">
    <property type="term" value="C:cytosol"/>
    <property type="evidence" value="ECO:0007669"/>
    <property type="project" value="TreeGrafter"/>
</dbReference>
<dbReference type="InterPro" id="IPR036390">
    <property type="entry name" value="WH_DNA-bd_sf"/>
</dbReference>
<evidence type="ECO:0000256" key="3">
    <source>
        <dbReference type="ARBA" id="ARBA00023125"/>
    </source>
</evidence>
<dbReference type="Gene3D" id="3.40.190.290">
    <property type="match status" value="1"/>
</dbReference>
<dbReference type="SUPFAM" id="SSF46785">
    <property type="entry name" value="Winged helix' DNA-binding domain"/>
    <property type="match status" value="1"/>
</dbReference>
<dbReference type="Pfam" id="PF00126">
    <property type="entry name" value="HTH_1"/>
    <property type="match status" value="1"/>
</dbReference>
<comment type="similarity">
    <text evidence="1">Belongs to the LysR transcriptional regulatory family.</text>
</comment>
<dbReference type="PRINTS" id="PR00039">
    <property type="entry name" value="HTHLYSR"/>
</dbReference>
<dbReference type="EMBL" id="CP052766">
    <property type="protein sequence ID" value="QJR81073.1"/>
    <property type="molecule type" value="Genomic_DNA"/>
</dbReference>
<proteinExistence type="inferred from homology"/>
<keyword evidence="7" id="KW-1185">Reference proteome</keyword>
<reference evidence="6 7" key="2">
    <citation type="submission" date="2020-04" db="EMBL/GenBank/DDBJ databases">
        <title>Complete genome sequence of Alteromonas pelagimontana 5.12T.</title>
        <authorList>
            <person name="Sinha R.K."/>
            <person name="Krishnan K.P."/>
            <person name="Kurian J.P."/>
        </authorList>
    </citation>
    <scope>NUCLEOTIDE SEQUENCE [LARGE SCALE GENOMIC DNA]</scope>
    <source>
        <strain evidence="6 7">5.12</strain>
    </source>
</reference>
<keyword evidence="4" id="KW-0804">Transcription</keyword>
<organism evidence="6 7">
    <name type="scientific">Alteromonas pelagimontana</name>
    <dbReference type="NCBI Taxonomy" id="1858656"/>
    <lineage>
        <taxon>Bacteria</taxon>
        <taxon>Pseudomonadati</taxon>
        <taxon>Pseudomonadota</taxon>
        <taxon>Gammaproteobacteria</taxon>
        <taxon>Alteromonadales</taxon>
        <taxon>Alteromonadaceae</taxon>
        <taxon>Alteromonas/Salinimonas group</taxon>
        <taxon>Alteromonas</taxon>
    </lineage>
</organism>
<dbReference type="PANTHER" id="PTHR30419">
    <property type="entry name" value="HTH-TYPE TRANSCRIPTIONAL REGULATOR YBHD"/>
    <property type="match status" value="1"/>
</dbReference>
<dbReference type="CDD" id="cd08440">
    <property type="entry name" value="PBP2_LTTR_like_4"/>
    <property type="match status" value="1"/>
</dbReference>
<dbReference type="Gene3D" id="1.10.10.10">
    <property type="entry name" value="Winged helix-like DNA-binding domain superfamily/Winged helix DNA-binding domain"/>
    <property type="match status" value="1"/>
</dbReference>
<dbReference type="InterPro" id="IPR005119">
    <property type="entry name" value="LysR_subst-bd"/>
</dbReference>
<dbReference type="InterPro" id="IPR036388">
    <property type="entry name" value="WH-like_DNA-bd_sf"/>
</dbReference>